<accession>A0AAV1IDV3</accession>
<dbReference type="PANTHER" id="PTHR31527:SF0">
    <property type="entry name" value="RE64534P"/>
    <property type="match status" value="1"/>
</dbReference>
<sequence>MLCSPAGLLSAIGSGVDHESDCSNDLLQGVSETVMSLTKIPARHGKATRLKRGECIKVINDSGTQVVDNWAFNADELTEVMSMEHTRSGIKRLIPRVGDSLLTNKRRPILTVVEDTCGVHDMLMSACDIYRYQGLGVKEYHRSCTDNLHEALKELGLTAPQVPSPFNLWMNIPWTEAPQPCGSLEFVAPVSKPGDYIVMRAEMDCVVAFSACPQDIIPVNGVASTGPSDGKFRGEIHDCHFEVKV</sequence>
<dbReference type="Pfam" id="PF09347">
    <property type="entry name" value="DUF1989"/>
    <property type="match status" value="1"/>
</dbReference>
<protein>
    <recommendedName>
        <fullName evidence="1">DUF1989 domain-containing protein</fullName>
    </recommendedName>
</protein>
<evidence type="ECO:0000313" key="2">
    <source>
        <dbReference type="EMBL" id="CAK0784976.1"/>
    </source>
</evidence>
<dbReference type="AlphaFoldDB" id="A0AAV1IDV3"/>
<keyword evidence="3" id="KW-1185">Reference proteome</keyword>
<feature type="domain" description="DUF1989" evidence="1">
    <location>
        <begin position="39"/>
        <end position="206"/>
    </location>
</feature>
<reference evidence="2 3" key="1">
    <citation type="submission" date="2023-10" db="EMBL/GenBank/DDBJ databases">
        <authorList>
            <person name="Maclean D."/>
            <person name="Macfadyen A."/>
        </authorList>
    </citation>
    <scope>NUCLEOTIDE SEQUENCE [LARGE SCALE GENOMIC DNA]</scope>
</reference>
<name>A0AAV1IDV3_9CHLO</name>
<comment type="caution">
    <text evidence="2">The sequence shown here is derived from an EMBL/GenBank/DDBJ whole genome shotgun (WGS) entry which is preliminary data.</text>
</comment>
<evidence type="ECO:0000259" key="1">
    <source>
        <dbReference type="Pfam" id="PF09347"/>
    </source>
</evidence>
<evidence type="ECO:0000313" key="3">
    <source>
        <dbReference type="Proteomes" id="UP001314263"/>
    </source>
</evidence>
<proteinExistence type="predicted"/>
<dbReference type="EMBL" id="CAUYUE010000011">
    <property type="protein sequence ID" value="CAK0784976.1"/>
    <property type="molecule type" value="Genomic_DNA"/>
</dbReference>
<gene>
    <name evidence="2" type="ORF">CVIRNUC_008181</name>
</gene>
<dbReference type="InterPro" id="IPR018959">
    <property type="entry name" value="DUF1989"/>
</dbReference>
<dbReference type="Proteomes" id="UP001314263">
    <property type="component" value="Unassembled WGS sequence"/>
</dbReference>
<organism evidence="2 3">
    <name type="scientific">Coccomyxa viridis</name>
    <dbReference type="NCBI Taxonomy" id="1274662"/>
    <lineage>
        <taxon>Eukaryota</taxon>
        <taxon>Viridiplantae</taxon>
        <taxon>Chlorophyta</taxon>
        <taxon>core chlorophytes</taxon>
        <taxon>Trebouxiophyceae</taxon>
        <taxon>Trebouxiophyceae incertae sedis</taxon>
        <taxon>Coccomyxaceae</taxon>
        <taxon>Coccomyxa</taxon>
    </lineage>
</organism>
<dbReference type="PANTHER" id="PTHR31527">
    <property type="entry name" value="RE64534P"/>
    <property type="match status" value="1"/>
</dbReference>